<feature type="region of interest" description="Disordered" evidence="1">
    <location>
        <begin position="371"/>
        <end position="391"/>
    </location>
</feature>
<evidence type="ECO:0000313" key="4">
    <source>
        <dbReference type="Proteomes" id="UP000077755"/>
    </source>
</evidence>
<dbReference type="GO" id="GO:0003723">
    <property type="term" value="F:RNA binding"/>
    <property type="evidence" value="ECO:0007669"/>
    <property type="project" value="TreeGrafter"/>
</dbReference>
<sequence length="676" mass="76143">MAERENVTDLEFKWGQKIGVDCLQKEAQFYKSFTYDGTQYTLYDCVYLFEEGVPEPYIGKLIGIWETVDKTKEVDVQWFFRPVEILNWLGDQTPMPKEIFLATGEGIGLSNVIPLEAIAGKCCVVCTSEDIRNRQPSEEETKMADYIFYRTFDVGLCTILDKMEDSVGGLEVKYVFNREDGKNVSDLQTYGSSKVEVVSDTVACKGKNKHLIPNSSDELKLLETCENRDNSVVIKDVSAKSEWVRGESSDYKSGNNTNVLVVTNKKTQAHASGQSVKSSEVHSMVDGVKKAGYNKLRAKEKLSSDALQDKRAKKARICNSTKPCEDKISNLAKNSLVQADNSTMHAFTCKDKTKSDGKDLGLNKGVSVAKNGGILKNRPTGNSNDKPSNPAKKIVTFKDTNEKDFIKSNNYAGRTSKLNVTFKDRNAKDFIKSDNHAGSTSKLMKDSVLKSTSKERINENTRKLSSTYATKIENREEIENRGREQKVSQRSDVDTGNWYSSISRVQNAQGNGKVLLLWNLDPNYTSRDVKDIIDDSFQTNCVAIRIPRTRISSPHSGEALIMLTNVEIAKRVFRKLSEGCLMLPNGRPLVATKAPPIHFTEGQHAYFGHLVIDSIKLQRNARDAVSTSHCSQPNTIEYTMAMEWCLLQAQFDRIWEGLYKHHKEDMRRLKRNLKLK</sequence>
<evidence type="ECO:0000313" key="3">
    <source>
        <dbReference type="EMBL" id="WOG85690.1"/>
    </source>
</evidence>
<dbReference type="InterPro" id="IPR001025">
    <property type="entry name" value="BAH_dom"/>
</dbReference>
<evidence type="ECO:0000256" key="1">
    <source>
        <dbReference type="SAM" id="MobiDB-lite"/>
    </source>
</evidence>
<dbReference type="Pfam" id="PF01426">
    <property type="entry name" value="BAH"/>
    <property type="match status" value="1"/>
</dbReference>
<dbReference type="SUPFAM" id="SSF54928">
    <property type="entry name" value="RNA-binding domain, RBD"/>
    <property type="match status" value="1"/>
</dbReference>
<gene>
    <name evidence="3" type="ORF">DCAR_0104881</name>
</gene>
<accession>A0AAF0WCV6</accession>
<reference evidence="3" key="1">
    <citation type="journal article" date="2016" name="Nat. Genet.">
        <title>A high-quality carrot genome assembly provides new insights into carotenoid accumulation and asterid genome evolution.</title>
        <authorList>
            <person name="Iorizzo M."/>
            <person name="Ellison S."/>
            <person name="Senalik D."/>
            <person name="Zeng P."/>
            <person name="Satapoomin P."/>
            <person name="Huang J."/>
            <person name="Bowman M."/>
            <person name="Iovene M."/>
            <person name="Sanseverino W."/>
            <person name="Cavagnaro P."/>
            <person name="Yildiz M."/>
            <person name="Macko-Podgorni A."/>
            <person name="Moranska E."/>
            <person name="Grzebelus E."/>
            <person name="Grzebelus D."/>
            <person name="Ashrafi H."/>
            <person name="Zheng Z."/>
            <person name="Cheng S."/>
            <person name="Spooner D."/>
            <person name="Van Deynze A."/>
            <person name="Simon P."/>
        </authorList>
    </citation>
    <scope>NUCLEOTIDE SEQUENCE</scope>
    <source>
        <tissue evidence="3">Leaf</tissue>
    </source>
</reference>
<keyword evidence="4" id="KW-1185">Reference proteome</keyword>
<name>A0AAF0WCV6_DAUCS</name>
<proteinExistence type="predicted"/>
<evidence type="ECO:0000259" key="2">
    <source>
        <dbReference type="PROSITE" id="PS51038"/>
    </source>
</evidence>
<dbReference type="EMBL" id="CP093343">
    <property type="protein sequence ID" value="WOG85690.1"/>
    <property type="molecule type" value="Genomic_DNA"/>
</dbReference>
<reference evidence="3" key="2">
    <citation type="submission" date="2022-03" db="EMBL/GenBank/DDBJ databases">
        <title>Draft title - Genomic analysis of global carrot germplasm unveils the trajectory of domestication and the origin of high carotenoid orange carrot.</title>
        <authorList>
            <person name="Iorizzo M."/>
            <person name="Ellison S."/>
            <person name="Senalik D."/>
            <person name="Macko-Podgorni A."/>
            <person name="Grzebelus D."/>
            <person name="Bostan H."/>
            <person name="Rolling W."/>
            <person name="Curaba J."/>
            <person name="Simon P."/>
        </authorList>
    </citation>
    <scope>NUCLEOTIDE SEQUENCE</scope>
    <source>
        <tissue evidence="3">Leaf</tissue>
    </source>
</reference>
<feature type="domain" description="BAH" evidence="2">
    <location>
        <begin position="38"/>
        <end position="163"/>
    </location>
</feature>
<dbReference type="Proteomes" id="UP000077755">
    <property type="component" value="Chromosome 1"/>
</dbReference>
<organism evidence="3 4">
    <name type="scientific">Daucus carota subsp. sativus</name>
    <name type="common">Carrot</name>
    <dbReference type="NCBI Taxonomy" id="79200"/>
    <lineage>
        <taxon>Eukaryota</taxon>
        <taxon>Viridiplantae</taxon>
        <taxon>Streptophyta</taxon>
        <taxon>Embryophyta</taxon>
        <taxon>Tracheophyta</taxon>
        <taxon>Spermatophyta</taxon>
        <taxon>Magnoliopsida</taxon>
        <taxon>eudicotyledons</taxon>
        <taxon>Gunneridae</taxon>
        <taxon>Pentapetalae</taxon>
        <taxon>asterids</taxon>
        <taxon>campanulids</taxon>
        <taxon>Apiales</taxon>
        <taxon>Apiaceae</taxon>
        <taxon>Apioideae</taxon>
        <taxon>Scandiceae</taxon>
        <taxon>Daucinae</taxon>
        <taxon>Daucus</taxon>
        <taxon>Daucus sect. Daucus</taxon>
    </lineage>
</organism>
<dbReference type="GO" id="GO:0003682">
    <property type="term" value="F:chromatin binding"/>
    <property type="evidence" value="ECO:0007669"/>
    <property type="project" value="InterPro"/>
</dbReference>
<dbReference type="Gene3D" id="2.30.30.490">
    <property type="match status" value="1"/>
</dbReference>
<dbReference type="PROSITE" id="PS51038">
    <property type="entry name" value="BAH"/>
    <property type="match status" value="1"/>
</dbReference>
<dbReference type="PANTHER" id="PTHR47073:SF2">
    <property type="entry name" value="PROTEIN ANTI-SILENCING 1"/>
    <property type="match status" value="1"/>
</dbReference>
<dbReference type="PANTHER" id="PTHR47073">
    <property type="entry name" value="PROTEIN ANTI-SILENCING 1"/>
    <property type="match status" value="1"/>
</dbReference>
<dbReference type="InterPro" id="IPR035979">
    <property type="entry name" value="RBD_domain_sf"/>
</dbReference>
<dbReference type="FunFam" id="2.30.30.490:FF:000017">
    <property type="entry name" value="Bromo-adjacent homology (BAH) domain-containing protein"/>
    <property type="match status" value="1"/>
</dbReference>
<protein>
    <recommendedName>
        <fullName evidence="2">BAH domain-containing protein</fullName>
    </recommendedName>
</protein>
<dbReference type="KEGG" id="dcr:108205985"/>
<dbReference type="AlphaFoldDB" id="A0AAF0WCV6"/>
<dbReference type="InterPro" id="IPR043151">
    <property type="entry name" value="BAH_sf"/>
</dbReference>